<evidence type="ECO:0000256" key="4">
    <source>
        <dbReference type="ARBA" id="ARBA00022980"/>
    </source>
</evidence>
<dbReference type="HAMAP" id="MF_00503">
    <property type="entry name" value="Ribosomal_bL9"/>
    <property type="match status" value="1"/>
</dbReference>
<gene>
    <name evidence="7 9" type="primary">rplI</name>
    <name evidence="9" type="ORF">NBH00_24880</name>
</gene>
<dbReference type="Gene3D" id="3.10.430.100">
    <property type="entry name" value="Ribosomal protein L9, C-terminal domain"/>
    <property type="match status" value="1"/>
</dbReference>
<dbReference type="InterPro" id="IPR036791">
    <property type="entry name" value="Ribosomal_bL9_C_sf"/>
</dbReference>
<comment type="function">
    <text evidence="7">Binds to the 23S rRNA.</text>
</comment>
<sequence length="151" mass="15835">MPEAILLQDVNGVGVKGSVVDVSKGYLRNFLIPRKLAAPATKGLLAQAQAATATIEKARAAAVAKATEQADLLNKTVLTLAATAGEDGRLFGSITNQDIADGIKEARGIEVDKRKIHLEDPIKNVGTYSVIVEIDAGVTATVKTIVTEGNW</sequence>
<organism evidence="9 10">
    <name type="scientific">Paraconexibacter antarcticus</name>
    <dbReference type="NCBI Taxonomy" id="2949664"/>
    <lineage>
        <taxon>Bacteria</taxon>
        <taxon>Bacillati</taxon>
        <taxon>Actinomycetota</taxon>
        <taxon>Thermoleophilia</taxon>
        <taxon>Solirubrobacterales</taxon>
        <taxon>Paraconexibacteraceae</taxon>
        <taxon>Paraconexibacter</taxon>
    </lineage>
</organism>
<evidence type="ECO:0000256" key="2">
    <source>
        <dbReference type="ARBA" id="ARBA00022730"/>
    </source>
</evidence>
<evidence type="ECO:0000256" key="5">
    <source>
        <dbReference type="ARBA" id="ARBA00023274"/>
    </source>
</evidence>
<keyword evidence="2 7" id="KW-0699">rRNA-binding</keyword>
<dbReference type="InterPro" id="IPR020069">
    <property type="entry name" value="Ribosomal_bL9_C"/>
</dbReference>
<reference evidence="9 10" key="1">
    <citation type="submission" date="2022-06" db="EMBL/GenBank/DDBJ databases">
        <title>Paraconexibacter antarcticus.</title>
        <authorList>
            <person name="Kim C.S."/>
        </authorList>
    </citation>
    <scope>NUCLEOTIDE SEQUENCE [LARGE SCALE GENOMIC DNA]</scope>
    <source>
        <strain evidence="9 10">02-257</strain>
    </source>
</reference>
<comment type="similarity">
    <text evidence="1 7">Belongs to the bacterial ribosomal protein bL9 family.</text>
</comment>
<evidence type="ECO:0000256" key="6">
    <source>
        <dbReference type="ARBA" id="ARBA00035292"/>
    </source>
</evidence>
<name>A0ABY5DTF3_9ACTN</name>
<dbReference type="Proteomes" id="UP001056035">
    <property type="component" value="Chromosome"/>
</dbReference>
<keyword evidence="4 7" id="KW-0689">Ribosomal protein</keyword>
<dbReference type="InterPro" id="IPR020070">
    <property type="entry name" value="Ribosomal_bL9_N"/>
</dbReference>
<dbReference type="RefSeq" id="WP_254571259.1">
    <property type="nucleotide sequence ID" value="NZ_CP098502.1"/>
</dbReference>
<keyword evidence="3 7" id="KW-0694">RNA-binding</keyword>
<dbReference type="InterPro" id="IPR020594">
    <property type="entry name" value="Ribosomal_bL9_bac/chp"/>
</dbReference>
<dbReference type="PROSITE" id="PS00651">
    <property type="entry name" value="RIBOSOMAL_L9"/>
    <property type="match status" value="1"/>
</dbReference>
<evidence type="ECO:0000256" key="7">
    <source>
        <dbReference type="HAMAP-Rule" id="MF_00503"/>
    </source>
</evidence>
<dbReference type="NCBIfam" id="TIGR00158">
    <property type="entry name" value="L9"/>
    <property type="match status" value="1"/>
</dbReference>
<dbReference type="Gene3D" id="3.40.5.10">
    <property type="entry name" value="Ribosomal protein L9, N-terminal domain"/>
    <property type="match status" value="1"/>
</dbReference>
<dbReference type="GO" id="GO:0005840">
    <property type="term" value="C:ribosome"/>
    <property type="evidence" value="ECO:0007669"/>
    <property type="project" value="UniProtKB-KW"/>
</dbReference>
<dbReference type="EMBL" id="CP098502">
    <property type="protein sequence ID" value="UTI64558.1"/>
    <property type="molecule type" value="Genomic_DNA"/>
</dbReference>
<dbReference type="Pfam" id="PF01281">
    <property type="entry name" value="Ribosomal_L9_N"/>
    <property type="match status" value="1"/>
</dbReference>
<dbReference type="InterPro" id="IPR036935">
    <property type="entry name" value="Ribosomal_bL9_N_sf"/>
</dbReference>
<proteinExistence type="inferred from homology"/>
<dbReference type="SUPFAM" id="SSF55653">
    <property type="entry name" value="Ribosomal protein L9 C-domain"/>
    <property type="match status" value="1"/>
</dbReference>
<evidence type="ECO:0000259" key="8">
    <source>
        <dbReference type="PROSITE" id="PS00651"/>
    </source>
</evidence>
<feature type="domain" description="Ribosomal protein L9" evidence="8">
    <location>
        <begin position="14"/>
        <end position="41"/>
    </location>
</feature>
<dbReference type="PANTHER" id="PTHR21368">
    <property type="entry name" value="50S RIBOSOMAL PROTEIN L9"/>
    <property type="match status" value="1"/>
</dbReference>
<accession>A0ABY5DTF3</accession>
<keyword evidence="5 7" id="KW-0687">Ribonucleoprotein</keyword>
<evidence type="ECO:0000313" key="10">
    <source>
        <dbReference type="Proteomes" id="UP001056035"/>
    </source>
</evidence>
<dbReference type="InterPro" id="IPR000244">
    <property type="entry name" value="Ribosomal_bL9"/>
</dbReference>
<dbReference type="SUPFAM" id="SSF55658">
    <property type="entry name" value="L9 N-domain-like"/>
    <property type="match status" value="1"/>
</dbReference>
<keyword evidence="10" id="KW-1185">Reference proteome</keyword>
<evidence type="ECO:0000256" key="3">
    <source>
        <dbReference type="ARBA" id="ARBA00022884"/>
    </source>
</evidence>
<evidence type="ECO:0000313" key="9">
    <source>
        <dbReference type="EMBL" id="UTI64558.1"/>
    </source>
</evidence>
<evidence type="ECO:0000256" key="1">
    <source>
        <dbReference type="ARBA" id="ARBA00010605"/>
    </source>
</evidence>
<dbReference type="Pfam" id="PF03948">
    <property type="entry name" value="Ribosomal_L9_C"/>
    <property type="match status" value="1"/>
</dbReference>
<protein>
    <recommendedName>
        <fullName evidence="6 7">Large ribosomal subunit protein bL9</fullName>
    </recommendedName>
</protein>
<dbReference type="InterPro" id="IPR009027">
    <property type="entry name" value="Ribosomal_bL9/RNase_H1_N"/>
</dbReference>